<dbReference type="Proteomes" id="UP001615550">
    <property type="component" value="Unassembled WGS sequence"/>
</dbReference>
<name>A0ABW8D697_9GAMM</name>
<evidence type="ECO:0000313" key="2">
    <source>
        <dbReference type="EMBL" id="MFJ1268205.1"/>
    </source>
</evidence>
<sequence length="136" mass="15456">MLFTLTLVILLGAIAVFFSQEFLGVIKRIFAVKGVKLFLPLLAASWFVFSLGDWVIFALTYYRETLVKILSFIVSIIPAPQIAEYVALVIVLTLVSVLPVYLIDLFMRKRSYKSYHYPQITSLLIFLVSTFILLGL</sequence>
<organism evidence="2 3">
    <name type="scientific">Legionella lytica</name>
    <dbReference type="NCBI Taxonomy" id="96232"/>
    <lineage>
        <taxon>Bacteria</taxon>
        <taxon>Pseudomonadati</taxon>
        <taxon>Pseudomonadota</taxon>
        <taxon>Gammaproteobacteria</taxon>
        <taxon>Legionellales</taxon>
        <taxon>Legionellaceae</taxon>
        <taxon>Legionella</taxon>
    </lineage>
</organism>
<keyword evidence="3" id="KW-1185">Reference proteome</keyword>
<gene>
    <name evidence="2" type="ORF">ACD661_06525</name>
</gene>
<accession>A0ABW8D697</accession>
<feature type="transmembrane region" description="Helical" evidence="1">
    <location>
        <begin position="115"/>
        <end position="134"/>
    </location>
</feature>
<protein>
    <submittedName>
        <fullName evidence="2">Uncharacterized protein</fullName>
    </submittedName>
</protein>
<proteinExistence type="predicted"/>
<feature type="transmembrane region" description="Helical" evidence="1">
    <location>
        <begin position="6"/>
        <end position="26"/>
    </location>
</feature>
<keyword evidence="1" id="KW-0812">Transmembrane</keyword>
<dbReference type="EMBL" id="JBGORX010000001">
    <property type="protein sequence ID" value="MFJ1268205.1"/>
    <property type="molecule type" value="Genomic_DNA"/>
</dbReference>
<feature type="transmembrane region" description="Helical" evidence="1">
    <location>
        <begin position="38"/>
        <end position="62"/>
    </location>
</feature>
<feature type="transmembrane region" description="Helical" evidence="1">
    <location>
        <begin position="82"/>
        <end position="103"/>
    </location>
</feature>
<evidence type="ECO:0000313" key="3">
    <source>
        <dbReference type="Proteomes" id="UP001615550"/>
    </source>
</evidence>
<reference evidence="2 3" key="1">
    <citation type="submission" date="2024-08" db="EMBL/GenBank/DDBJ databases">
        <title>Draft Genome Sequence of Legionella lytica strain DSB2004, Isolated From a Fire Sprinkler System.</title>
        <authorList>
            <person name="Everhart A.D."/>
            <person name="Kidane D.T."/>
            <person name="Farone A.L."/>
            <person name="Farone M.B."/>
        </authorList>
    </citation>
    <scope>NUCLEOTIDE SEQUENCE [LARGE SCALE GENOMIC DNA]</scope>
    <source>
        <strain evidence="2 3">DSB2004</strain>
    </source>
</reference>
<dbReference type="RefSeq" id="WP_400187021.1">
    <property type="nucleotide sequence ID" value="NZ_JBGORX010000001.1"/>
</dbReference>
<keyword evidence="1" id="KW-1133">Transmembrane helix</keyword>
<evidence type="ECO:0000256" key="1">
    <source>
        <dbReference type="SAM" id="Phobius"/>
    </source>
</evidence>
<keyword evidence="1" id="KW-0472">Membrane</keyword>
<comment type="caution">
    <text evidence="2">The sequence shown here is derived from an EMBL/GenBank/DDBJ whole genome shotgun (WGS) entry which is preliminary data.</text>
</comment>